<feature type="region of interest" description="VHIID" evidence="3">
    <location>
        <begin position="280"/>
        <end position="345"/>
    </location>
</feature>
<protein>
    <submittedName>
        <fullName evidence="4">Uncharacterized protein</fullName>
    </submittedName>
</protein>
<dbReference type="AlphaFoldDB" id="A0A5J9UJ28"/>
<feature type="region of interest" description="SAW" evidence="3">
    <location>
        <begin position="500"/>
        <end position="575"/>
    </location>
</feature>
<dbReference type="EMBL" id="RWGY01000013">
    <property type="protein sequence ID" value="TVU23268.1"/>
    <property type="molecule type" value="Genomic_DNA"/>
</dbReference>
<accession>A0A5J9UJ28</accession>
<dbReference type="OrthoDB" id="47276at2759"/>
<dbReference type="PANTHER" id="PTHR31636">
    <property type="entry name" value="OSJNBA0084A10.13 PROTEIN-RELATED"/>
    <property type="match status" value="1"/>
</dbReference>
<evidence type="ECO:0000313" key="5">
    <source>
        <dbReference type="Proteomes" id="UP000324897"/>
    </source>
</evidence>
<feature type="non-terminal residue" evidence="4">
    <location>
        <position position="1"/>
    </location>
</feature>
<evidence type="ECO:0000313" key="4">
    <source>
        <dbReference type="EMBL" id="TVU23268.1"/>
    </source>
</evidence>
<reference evidence="4 5" key="1">
    <citation type="journal article" date="2019" name="Sci. Rep.">
        <title>A high-quality genome of Eragrostis curvula grass provides insights into Poaceae evolution and supports new strategies to enhance forage quality.</title>
        <authorList>
            <person name="Carballo J."/>
            <person name="Santos B.A.C.M."/>
            <person name="Zappacosta D."/>
            <person name="Garbus I."/>
            <person name="Selva J.P."/>
            <person name="Gallo C.A."/>
            <person name="Diaz A."/>
            <person name="Albertini E."/>
            <person name="Caccamo M."/>
            <person name="Echenique V."/>
        </authorList>
    </citation>
    <scope>NUCLEOTIDE SEQUENCE [LARGE SCALE GENOMIC DNA]</scope>
    <source>
        <strain evidence="5">cv. Victoria</strain>
        <tissue evidence="4">Leaf</tissue>
    </source>
</reference>
<dbReference type="InterPro" id="IPR005202">
    <property type="entry name" value="TF_GRAS"/>
</dbReference>
<comment type="similarity">
    <text evidence="3">Belongs to the GRAS family.</text>
</comment>
<evidence type="ECO:0000256" key="3">
    <source>
        <dbReference type="PROSITE-ProRule" id="PRU01191"/>
    </source>
</evidence>
<keyword evidence="1" id="KW-0805">Transcription regulation</keyword>
<dbReference type="Proteomes" id="UP000324897">
    <property type="component" value="Chromosome 2"/>
</dbReference>
<name>A0A5J9UJ28_9POAL</name>
<proteinExistence type="inferred from homology"/>
<dbReference type="Gramene" id="TVU23268">
    <property type="protein sequence ID" value="TVU23268"/>
    <property type="gene ID" value="EJB05_25623"/>
</dbReference>
<dbReference type="PROSITE" id="PS50985">
    <property type="entry name" value="GRAS"/>
    <property type="match status" value="1"/>
</dbReference>
<gene>
    <name evidence="4" type="ORF">EJB05_25623</name>
</gene>
<comment type="caution">
    <text evidence="3">Lacks conserved residue(s) required for the propagation of feature annotation.</text>
</comment>
<organism evidence="4 5">
    <name type="scientific">Eragrostis curvula</name>
    <name type="common">weeping love grass</name>
    <dbReference type="NCBI Taxonomy" id="38414"/>
    <lineage>
        <taxon>Eukaryota</taxon>
        <taxon>Viridiplantae</taxon>
        <taxon>Streptophyta</taxon>
        <taxon>Embryophyta</taxon>
        <taxon>Tracheophyta</taxon>
        <taxon>Spermatophyta</taxon>
        <taxon>Magnoliopsida</taxon>
        <taxon>Liliopsida</taxon>
        <taxon>Poales</taxon>
        <taxon>Poaceae</taxon>
        <taxon>PACMAD clade</taxon>
        <taxon>Chloridoideae</taxon>
        <taxon>Eragrostideae</taxon>
        <taxon>Eragrostidinae</taxon>
        <taxon>Eragrostis</taxon>
    </lineage>
</organism>
<feature type="short sequence motif" description="VHIID" evidence="3">
    <location>
        <begin position="311"/>
        <end position="315"/>
    </location>
</feature>
<sequence>MASPFVFPDVATAADVGARAATSSYIARICLLMEEEEDVHDEHPDHPALLHAQQTFAQILSSASLSDHAAAAAALPKDTIDNPDMFTAVFFKGVEEASKFLPADTDCKLVSCGQPKEKFGDKVRRDRHGAGHEEMEAQVGRTSKLPTAELEEASARDLFDEMMLRGYDVCSKGVDGLCIDMDKKKTRKKNRARWERRCTKVVDLHTLLIHCAKAVTDDRTSADLLLKQIKEHASPTGDATQRMAYWFAQGLEARLAGTGRQVYRSLSMNRTSVVEFLEAYKLFMSTCCFRMVAFAFANKTIFGAAMGRSKLHIVDYGLHYGFQWPELLRLLGARDGGPPQVRITSIDLPQPGFRPANHMAEMRHRLSNCAREFGVPFKFQAVLAPWETVRAENLNVEPDEALVVNDVFNFRTLMDESIVMDNTSPRDVVLNNITKMKPDVFIQGIVNGSYGTTFLSRFREALFDQSALFDMLDATMPQESQLRLVIERDIFGWVALNVIACEGEDRVERGETYKKWQVRNQRAGLRQLPLNREILKMATDTVKNHYHKNFIIEEEQQWLLQGWKGRILLAHSTWVADDSCSGCSGCYWIFEPCKGKMDHRTELRSSKAGFFINQTTLES</sequence>
<evidence type="ECO:0000256" key="1">
    <source>
        <dbReference type="ARBA" id="ARBA00023015"/>
    </source>
</evidence>
<feature type="region of interest" description="Leucine repeat II (LRII)" evidence="3">
    <location>
        <begin position="361"/>
        <end position="393"/>
    </location>
</feature>
<keyword evidence="2" id="KW-0804">Transcription</keyword>
<evidence type="ECO:0000256" key="2">
    <source>
        <dbReference type="ARBA" id="ARBA00023163"/>
    </source>
</evidence>
<dbReference type="Pfam" id="PF03514">
    <property type="entry name" value="GRAS"/>
    <property type="match status" value="1"/>
</dbReference>
<keyword evidence="5" id="KW-1185">Reference proteome</keyword>
<comment type="caution">
    <text evidence="4">The sequence shown here is derived from an EMBL/GenBank/DDBJ whole genome shotgun (WGS) entry which is preliminary data.</text>
</comment>